<accession>A0A6M9PK12</accession>
<evidence type="ECO:0000256" key="3">
    <source>
        <dbReference type="ARBA" id="ARBA00022989"/>
    </source>
</evidence>
<dbReference type="Gene3D" id="1.20.1550.10">
    <property type="entry name" value="DsbB-like"/>
    <property type="match status" value="1"/>
</dbReference>
<feature type="transmembrane region" description="Helical" evidence="5">
    <location>
        <begin position="46"/>
        <end position="65"/>
    </location>
</feature>
<name>A0A6M9PK12_9BURK</name>
<dbReference type="GO" id="GO:0016020">
    <property type="term" value="C:membrane"/>
    <property type="evidence" value="ECO:0007669"/>
    <property type="project" value="UniProtKB-SubCell"/>
</dbReference>
<proteinExistence type="predicted"/>
<organism evidence="6 7">
    <name type="scientific">Polynucleobacter arcticus</name>
    <dbReference type="NCBI Taxonomy" id="1743165"/>
    <lineage>
        <taxon>Bacteria</taxon>
        <taxon>Pseudomonadati</taxon>
        <taxon>Pseudomonadota</taxon>
        <taxon>Betaproteobacteria</taxon>
        <taxon>Burkholderiales</taxon>
        <taxon>Burkholderiaceae</taxon>
        <taxon>Polynucleobacter</taxon>
    </lineage>
</organism>
<comment type="subcellular location">
    <subcellularLocation>
        <location evidence="1">Membrane</location>
        <topology evidence="1">Multi-pass membrane protein</topology>
    </subcellularLocation>
</comment>
<dbReference type="KEGG" id="pard:DN92_06780"/>
<keyword evidence="2 5" id="KW-0812">Transmembrane</keyword>
<dbReference type="Pfam" id="PF02600">
    <property type="entry name" value="DsbB"/>
    <property type="match status" value="1"/>
</dbReference>
<evidence type="ECO:0000256" key="4">
    <source>
        <dbReference type="ARBA" id="ARBA00023136"/>
    </source>
</evidence>
<dbReference type="AlphaFoldDB" id="A0A6M9PK12"/>
<dbReference type="Proteomes" id="UP000501090">
    <property type="component" value="Chromosome"/>
</dbReference>
<gene>
    <name evidence="6" type="ORF">DN92_06780</name>
</gene>
<feature type="transmembrane region" description="Helical" evidence="5">
    <location>
        <begin position="110"/>
        <end position="129"/>
    </location>
</feature>
<evidence type="ECO:0000256" key="1">
    <source>
        <dbReference type="ARBA" id="ARBA00004141"/>
    </source>
</evidence>
<keyword evidence="4 5" id="KW-0472">Membrane</keyword>
<dbReference type="SUPFAM" id="SSF158442">
    <property type="entry name" value="DsbB-like"/>
    <property type="match status" value="1"/>
</dbReference>
<feature type="transmembrane region" description="Helical" evidence="5">
    <location>
        <begin position="12"/>
        <end position="31"/>
    </location>
</feature>
<evidence type="ECO:0000256" key="2">
    <source>
        <dbReference type="ARBA" id="ARBA00022692"/>
    </source>
</evidence>
<dbReference type="GO" id="GO:0015035">
    <property type="term" value="F:protein-disulfide reductase activity"/>
    <property type="evidence" value="ECO:0007669"/>
    <property type="project" value="InterPro"/>
</dbReference>
<keyword evidence="7" id="KW-1185">Reference proteome</keyword>
<sequence>MTVSKFASPSLAGLGNQLALVAIIGMLSYAFVDQIYFGELPCPLCLMQRMGFVIIGFALVLNIRCGAHSAHYGWGIIGGLVGMMVSLRQVLLHILPGDKGFGATFLELHFYTWAFVGYVGLIAGLAILLMLPNRDVRSRSLIANILVISFITIVFANLVSTLLECGIGPCADDPVQYDGWIWLCNRFGF</sequence>
<evidence type="ECO:0000256" key="5">
    <source>
        <dbReference type="SAM" id="Phobius"/>
    </source>
</evidence>
<dbReference type="GO" id="GO:0006457">
    <property type="term" value="P:protein folding"/>
    <property type="evidence" value="ECO:0007669"/>
    <property type="project" value="InterPro"/>
</dbReference>
<reference evidence="6 7" key="1">
    <citation type="submission" date="2018-04" db="EMBL/GenBank/DDBJ databases">
        <title>Polynucleobacter sp. UK-Long2-W17 genome.</title>
        <authorList>
            <person name="Hahn M.W."/>
        </authorList>
    </citation>
    <scope>NUCLEOTIDE SEQUENCE [LARGE SCALE GENOMIC DNA]</scope>
    <source>
        <strain evidence="6 7">UK-Long2-W17</strain>
    </source>
</reference>
<keyword evidence="3 5" id="KW-1133">Transmembrane helix</keyword>
<dbReference type="EMBL" id="CP028940">
    <property type="protein sequence ID" value="QKM60761.1"/>
    <property type="molecule type" value="Genomic_DNA"/>
</dbReference>
<dbReference type="InterPro" id="IPR023380">
    <property type="entry name" value="DsbB-like_sf"/>
</dbReference>
<protein>
    <submittedName>
        <fullName evidence="6">Disulfide bond formation protein B</fullName>
    </submittedName>
</protein>
<feature type="transmembrane region" description="Helical" evidence="5">
    <location>
        <begin position="141"/>
        <end position="163"/>
    </location>
</feature>
<evidence type="ECO:0000313" key="6">
    <source>
        <dbReference type="EMBL" id="QKM60761.1"/>
    </source>
</evidence>
<feature type="transmembrane region" description="Helical" evidence="5">
    <location>
        <begin position="72"/>
        <end position="90"/>
    </location>
</feature>
<evidence type="ECO:0000313" key="7">
    <source>
        <dbReference type="Proteomes" id="UP000501090"/>
    </source>
</evidence>
<dbReference type="InterPro" id="IPR003752">
    <property type="entry name" value="DiS_bond_form_DsbB/BdbC"/>
</dbReference>